<keyword evidence="3" id="KW-1185">Reference proteome</keyword>
<dbReference type="KEGG" id="awe:JG540_03745"/>
<dbReference type="Pfam" id="PF19843">
    <property type="entry name" value="DUF6318"/>
    <property type="match status" value="1"/>
</dbReference>
<protein>
    <recommendedName>
        <fullName evidence="1">DUF6318 domain-containing protein</fullName>
    </recommendedName>
</protein>
<proteinExistence type="predicted"/>
<dbReference type="InterPro" id="IPR046281">
    <property type="entry name" value="DUF6318"/>
</dbReference>
<organism evidence="2 3">
    <name type="scientific">Actinomyces weissii</name>
    <dbReference type="NCBI Taxonomy" id="675090"/>
    <lineage>
        <taxon>Bacteria</taxon>
        <taxon>Bacillati</taxon>
        <taxon>Actinomycetota</taxon>
        <taxon>Actinomycetes</taxon>
        <taxon>Actinomycetales</taxon>
        <taxon>Actinomycetaceae</taxon>
        <taxon>Actinomyces</taxon>
    </lineage>
</organism>
<accession>A0A7T7MBM2</accession>
<feature type="domain" description="DUF6318" evidence="1">
    <location>
        <begin position="1"/>
        <end position="128"/>
    </location>
</feature>
<dbReference type="EMBL" id="CP066802">
    <property type="protein sequence ID" value="QQM67982.1"/>
    <property type="molecule type" value="Genomic_DNA"/>
</dbReference>
<evidence type="ECO:0000259" key="1">
    <source>
        <dbReference type="Pfam" id="PF19843"/>
    </source>
</evidence>
<evidence type="ECO:0000313" key="3">
    <source>
        <dbReference type="Proteomes" id="UP000595895"/>
    </source>
</evidence>
<name>A0A7T7MBM2_9ACTO</name>
<evidence type="ECO:0000313" key="2">
    <source>
        <dbReference type="EMBL" id="QQM67982.1"/>
    </source>
</evidence>
<reference evidence="2 3" key="1">
    <citation type="submission" date="2020-12" db="EMBL/GenBank/DDBJ databases">
        <authorList>
            <person name="Zhou J."/>
        </authorList>
    </citation>
    <scope>NUCLEOTIDE SEQUENCE [LARGE SCALE GENOMIC DNA]</scope>
    <source>
        <strain evidence="2 3">CCUG 61299</strain>
    </source>
</reference>
<dbReference type="AlphaFoldDB" id="A0A7T7MBM2"/>
<dbReference type="Proteomes" id="UP000595895">
    <property type="component" value="Chromosome"/>
</dbReference>
<gene>
    <name evidence="2" type="ORF">JG540_03745</name>
</gene>
<sequence length="134" mass="14990">MDENTPEGAKKAAQYFLLLYVYTFASGNTNEWLAMSDPECAFCNTVVANTVSVYSYGGWIEPWEFQFHSFSYQPPADGDSLSVVGVSLTQKGSLRYREDGSTVPAKADTYLNISLHMRYEGDGWKVYEARPLDG</sequence>